<accession>A0A7D5LCX6</accession>
<dbReference type="Proteomes" id="UP000509626">
    <property type="component" value="Chromosome"/>
</dbReference>
<dbReference type="KEGG" id="halu:HUG12_19970"/>
<protein>
    <submittedName>
        <fullName evidence="2">Uncharacterized protein</fullName>
    </submittedName>
</protein>
<sequence>MPSPRTRRRVLRTATALASTLAGCSSAGDGSTPDPDDPDAGTDSYGILARNLSGTTYGLGIEVTRTWEDEVVFGETIELDGGDEREWDGVITGAGEWSVIGRVDDHGAEADSDGLRLGLGDDDAPDVANVRVIVDNVEVQNGLAAVVDVTYEGEHDG</sequence>
<proteinExistence type="predicted"/>
<dbReference type="EMBL" id="CP058579">
    <property type="protein sequence ID" value="QLG63873.1"/>
    <property type="molecule type" value="Genomic_DNA"/>
</dbReference>
<dbReference type="AlphaFoldDB" id="A0A7D5LCX6"/>
<dbReference type="InterPro" id="IPR006311">
    <property type="entry name" value="TAT_signal"/>
</dbReference>
<evidence type="ECO:0000313" key="2">
    <source>
        <dbReference type="EMBL" id="QLG63873.1"/>
    </source>
</evidence>
<keyword evidence="3" id="KW-1185">Reference proteome</keyword>
<evidence type="ECO:0000256" key="1">
    <source>
        <dbReference type="SAM" id="MobiDB-lite"/>
    </source>
</evidence>
<dbReference type="PROSITE" id="PS51257">
    <property type="entry name" value="PROKAR_LIPOPROTEIN"/>
    <property type="match status" value="1"/>
</dbReference>
<feature type="compositionally biased region" description="Low complexity" evidence="1">
    <location>
        <begin position="22"/>
        <end position="33"/>
    </location>
</feature>
<gene>
    <name evidence="2" type="ORF">HUG12_19970</name>
</gene>
<dbReference type="RefSeq" id="WP_179270457.1">
    <property type="nucleotide sequence ID" value="NZ_CP058579.1"/>
</dbReference>
<reference evidence="2 3" key="1">
    <citation type="submission" date="2020-06" db="EMBL/GenBank/DDBJ databases">
        <title>NJ-3-1, isolated from saline soil.</title>
        <authorList>
            <person name="Cui H.L."/>
            <person name="Shi X."/>
        </authorList>
    </citation>
    <scope>NUCLEOTIDE SEQUENCE [LARGE SCALE GENOMIC DNA]</scope>
    <source>
        <strain evidence="2 3">NJ-3-1</strain>
    </source>
</reference>
<feature type="region of interest" description="Disordered" evidence="1">
    <location>
        <begin position="22"/>
        <end position="43"/>
    </location>
</feature>
<dbReference type="PROSITE" id="PS51318">
    <property type="entry name" value="TAT"/>
    <property type="match status" value="1"/>
</dbReference>
<dbReference type="GeneID" id="56039787"/>
<evidence type="ECO:0000313" key="3">
    <source>
        <dbReference type="Proteomes" id="UP000509626"/>
    </source>
</evidence>
<organism evidence="2 3">
    <name type="scientific">Halorarum salinum</name>
    <dbReference type="NCBI Taxonomy" id="2743089"/>
    <lineage>
        <taxon>Archaea</taxon>
        <taxon>Methanobacteriati</taxon>
        <taxon>Methanobacteriota</taxon>
        <taxon>Stenosarchaea group</taxon>
        <taxon>Halobacteria</taxon>
        <taxon>Halobacteriales</taxon>
        <taxon>Haloferacaceae</taxon>
        <taxon>Halorarum</taxon>
    </lineage>
</organism>
<name>A0A7D5LCX6_9EURY</name>